<evidence type="ECO:0000259" key="1">
    <source>
        <dbReference type="Pfam" id="PF10979"/>
    </source>
</evidence>
<name>A0A9X8YNV5_SERMA</name>
<dbReference type="InterPro" id="IPR055592">
    <property type="entry name" value="DUF7168"/>
</dbReference>
<accession>A0A9X8YNV5</accession>
<gene>
    <name evidence="3" type="ORF">E0L31_19075</name>
</gene>
<feature type="domain" description="DUF2786" evidence="1">
    <location>
        <begin position="6"/>
        <end position="44"/>
    </location>
</feature>
<dbReference type="EMBL" id="SPSG01002521">
    <property type="protein sequence ID" value="TFU81942.1"/>
    <property type="molecule type" value="Genomic_DNA"/>
</dbReference>
<comment type="caution">
    <text evidence="3">The sequence shown here is derived from an EMBL/GenBank/DDBJ whole genome shotgun (WGS) entry which is preliminary data.</text>
</comment>
<dbReference type="Pfam" id="PF10979">
    <property type="entry name" value="DUF2786"/>
    <property type="match status" value="1"/>
</dbReference>
<organism evidence="3">
    <name type="scientific">Serratia marcescens</name>
    <dbReference type="NCBI Taxonomy" id="615"/>
    <lineage>
        <taxon>Bacteria</taxon>
        <taxon>Pseudomonadati</taxon>
        <taxon>Pseudomonadota</taxon>
        <taxon>Gammaproteobacteria</taxon>
        <taxon>Enterobacterales</taxon>
        <taxon>Yersiniaceae</taxon>
        <taxon>Serratia</taxon>
    </lineage>
</organism>
<dbReference type="Pfam" id="PF23771">
    <property type="entry name" value="DUF7168"/>
    <property type="match status" value="1"/>
</dbReference>
<sequence>MENKEKLLAKIKKLMNLARKNTNPHEAALALERAQKLMREHRLTETDVALTEISEASSASAPSDAVKIPVYMSHLIGMIRRAFGVQSYLSWRKTKRSVVFYGPDERPQIAAYAFDVLTRQMMSARREFSAGQRKSIKRATKTGRADAFCEAWVHGAYQAIEEFAVTPAEQDLMAVYFQKISEGFTSVTPRDAKKVRGDDGARGAGFRAGQNARLNHGVDGAEQLRLGGAA</sequence>
<dbReference type="RefSeq" id="WP_212562779.1">
    <property type="nucleotide sequence ID" value="NZ_SPSG02000011.1"/>
</dbReference>
<dbReference type="AlphaFoldDB" id="A0A9X8YNV5"/>
<dbReference type="InterPro" id="IPR024498">
    <property type="entry name" value="DUF2786"/>
</dbReference>
<evidence type="ECO:0000259" key="2">
    <source>
        <dbReference type="Pfam" id="PF23771"/>
    </source>
</evidence>
<protein>
    <submittedName>
        <fullName evidence="3">DUF2786 domain-containing protein</fullName>
    </submittedName>
</protein>
<evidence type="ECO:0000313" key="3">
    <source>
        <dbReference type="EMBL" id="TFU81942.1"/>
    </source>
</evidence>
<reference evidence="3" key="1">
    <citation type="submission" date="2019-03" db="EMBL/GenBank/DDBJ databases">
        <title>Serratia marcescens strain N2 draft genome.</title>
        <authorList>
            <person name="Yassin A."/>
            <person name="El-Kenawy N."/>
            <person name="Youssef N.H."/>
        </authorList>
    </citation>
    <scope>NUCLEOTIDE SEQUENCE [LARGE SCALE GENOMIC DNA]</scope>
    <source>
        <strain evidence="3">N2</strain>
    </source>
</reference>
<feature type="domain" description="DUF7168" evidence="2">
    <location>
        <begin position="51"/>
        <end position="191"/>
    </location>
</feature>
<dbReference type="PIRSF" id="PIRSF028111">
    <property type="entry name" value="UCP028111"/>
    <property type="match status" value="1"/>
</dbReference>
<dbReference type="InterPro" id="IPR016868">
    <property type="entry name" value="Phage_B3_Orf5"/>
</dbReference>
<proteinExistence type="predicted"/>